<dbReference type="GO" id="GO:0005524">
    <property type="term" value="F:ATP binding"/>
    <property type="evidence" value="ECO:0007669"/>
    <property type="project" value="UniProtKB-UniRule"/>
</dbReference>
<evidence type="ECO:0000256" key="4">
    <source>
        <dbReference type="ARBA" id="ARBA00022741"/>
    </source>
</evidence>
<dbReference type="Gene3D" id="3.40.50.800">
    <property type="entry name" value="Anticodon-binding domain"/>
    <property type="match status" value="1"/>
</dbReference>
<dbReference type="SUPFAM" id="SSF55681">
    <property type="entry name" value="Class II aaRS and biotin synthetases"/>
    <property type="match status" value="1"/>
</dbReference>
<feature type="domain" description="Aminoacyl-transfer RNA synthetases class-II family profile" evidence="9">
    <location>
        <begin position="8"/>
        <end position="377"/>
    </location>
</feature>
<dbReference type="EC" id="6.1.1.14" evidence="8"/>
<comment type="subunit">
    <text evidence="8">Homodimer.</text>
</comment>
<keyword evidence="6 8" id="KW-0648">Protein biosynthesis</keyword>
<proteinExistence type="inferred from homology"/>
<dbReference type="AlphaFoldDB" id="A0A7Y0EJF4"/>
<evidence type="ECO:0000256" key="2">
    <source>
        <dbReference type="ARBA" id="ARBA00022490"/>
    </source>
</evidence>
<dbReference type="InterPro" id="IPR033731">
    <property type="entry name" value="GlyRS-like_core"/>
</dbReference>
<dbReference type="GO" id="GO:0016740">
    <property type="term" value="F:transferase activity"/>
    <property type="evidence" value="ECO:0007669"/>
    <property type="project" value="UniProtKB-ARBA"/>
</dbReference>
<dbReference type="NCBIfam" id="TIGR00389">
    <property type="entry name" value="glyS_dimeric"/>
    <property type="match status" value="1"/>
</dbReference>
<dbReference type="SUPFAM" id="SSF52954">
    <property type="entry name" value="Class II aaRS ABD-related"/>
    <property type="match status" value="1"/>
</dbReference>
<dbReference type="InterPro" id="IPR027031">
    <property type="entry name" value="Gly-tRNA_synthase/POLG2"/>
</dbReference>
<evidence type="ECO:0000256" key="8">
    <source>
        <dbReference type="HAMAP-Rule" id="MF_00253"/>
    </source>
</evidence>
<evidence type="ECO:0000256" key="3">
    <source>
        <dbReference type="ARBA" id="ARBA00022598"/>
    </source>
</evidence>
<feature type="binding site" evidence="8">
    <location>
        <begin position="331"/>
        <end position="335"/>
    </location>
    <ligand>
        <name>substrate</name>
    </ligand>
</feature>
<dbReference type="RefSeq" id="WP_169299088.1">
    <property type="nucleotide sequence ID" value="NZ_JABBNI010000040.1"/>
</dbReference>
<dbReference type="EMBL" id="JABBNI010000040">
    <property type="protein sequence ID" value="NMM64492.1"/>
    <property type="molecule type" value="Genomic_DNA"/>
</dbReference>
<comment type="caution">
    <text evidence="10">The sequence shown here is derived from an EMBL/GenBank/DDBJ whole genome shotgun (WGS) entry which is preliminary data.</text>
</comment>
<sequence>MAVEKTMDKVVALAKNKGFVYPGSEIYGGLSNTWDYGPLGVELKNNVKKAWWQKFVHENKHNVGIDSAILMNSEVWVASGHIGNFTDPLMDCKECKGRFRADKIVEEHMTKNGVEKASADGWSNEKLKQYIVDNGIECPNCGKKNFTDIRQFNLMFKTYQGVTEDSKSEIHLRPETAQGIFINFKNVQRTSRKKVPFGIAQVGKSFRNEITPGNFTFRTREFEQMELEFFCKPGTDLEWHGYWKEYCWNFLLSLGISENNIRFRDHDKEELSHYSNATSDIEYLFPFGWGELWGVADRTDYDLTQHQNHSGKDMSYLDPVTNERYIPYCIEPSVGADRAALAFLVDAYDEEELEGGDLRTVLHFHPAIAPVKAAILPLTKKLSEKAEEVYDKLRKEFNVEYDEAGSIGKRYRRQDEAGTPYCITIDFDTLEDNTVTVRHRDTMEQFRMKIDELEEFIKEKMEF</sequence>
<feature type="binding site" evidence="8">
    <location>
        <position position="175"/>
    </location>
    <ligand>
        <name>substrate</name>
    </ligand>
</feature>
<organism evidence="10 11">
    <name type="scientific">Clostridium muellerianum</name>
    <dbReference type="NCBI Taxonomy" id="2716538"/>
    <lineage>
        <taxon>Bacteria</taxon>
        <taxon>Bacillati</taxon>
        <taxon>Bacillota</taxon>
        <taxon>Clostridia</taxon>
        <taxon>Eubacteriales</taxon>
        <taxon>Clostridiaceae</taxon>
        <taxon>Clostridium</taxon>
    </lineage>
</organism>
<feature type="binding site" evidence="8">
    <location>
        <begin position="222"/>
        <end position="226"/>
    </location>
    <ligand>
        <name>substrate</name>
    </ligand>
</feature>
<evidence type="ECO:0000259" key="9">
    <source>
        <dbReference type="PROSITE" id="PS50862"/>
    </source>
</evidence>
<dbReference type="CDD" id="cd00774">
    <property type="entry name" value="GlyRS-like_core"/>
    <property type="match status" value="1"/>
</dbReference>
<dbReference type="InterPro" id="IPR022961">
    <property type="entry name" value="Gly_tRNA_ligase_bac"/>
</dbReference>
<keyword evidence="11" id="KW-1185">Reference proteome</keyword>
<dbReference type="GO" id="GO:0004820">
    <property type="term" value="F:glycine-tRNA ligase activity"/>
    <property type="evidence" value="ECO:0007669"/>
    <property type="project" value="UniProtKB-UniRule"/>
</dbReference>
<dbReference type="Pfam" id="PF03129">
    <property type="entry name" value="HGTP_anticodon"/>
    <property type="match status" value="1"/>
</dbReference>
<keyword evidence="3 8" id="KW-0436">Ligase</keyword>
<gene>
    <name evidence="8" type="primary">glyQS</name>
    <name evidence="10" type="ORF">HBE96_17905</name>
</gene>
<dbReference type="GO" id="GO:0015966">
    <property type="term" value="P:diadenosine tetraphosphate biosynthetic process"/>
    <property type="evidence" value="ECO:0007669"/>
    <property type="project" value="UniProtKB-ARBA"/>
</dbReference>
<dbReference type="Gene3D" id="3.30.930.10">
    <property type="entry name" value="Bira Bifunctional Protein, Domain 2"/>
    <property type="match status" value="1"/>
</dbReference>
<feature type="binding site" evidence="8">
    <location>
        <begin position="335"/>
        <end position="338"/>
    </location>
    <ligand>
        <name>ATP</name>
        <dbReference type="ChEBI" id="CHEBI:30616"/>
    </ligand>
</feature>
<dbReference type="PROSITE" id="PS50862">
    <property type="entry name" value="AA_TRNA_LIGASE_II"/>
    <property type="match status" value="1"/>
</dbReference>
<dbReference type="GO" id="GO:0005829">
    <property type="term" value="C:cytosol"/>
    <property type="evidence" value="ECO:0007669"/>
    <property type="project" value="UniProtKB-ARBA"/>
</dbReference>
<name>A0A7Y0EJF4_9CLOT</name>
<protein>
    <recommendedName>
        <fullName evidence="8">Glycine--tRNA ligase</fullName>
        <ecNumber evidence="8">6.1.1.14</ecNumber>
    </recommendedName>
    <alternativeName>
        <fullName evidence="8">Glycyl-tRNA synthetase</fullName>
        <shortName evidence="8">GlyRS</shortName>
    </alternativeName>
</protein>
<dbReference type="InterPro" id="IPR036621">
    <property type="entry name" value="Anticodon-bd_dom_sf"/>
</dbReference>
<evidence type="ECO:0000256" key="7">
    <source>
        <dbReference type="ARBA" id="ARBA00023146"/>
    </source>
</evidence>
<dbReference type="PANTHER" id="PTHR10745">
    <property type="entry name" value="GLYCYL-TRNA SYNTHETASE/DNA POLYMERASE SUBUNIT GAMMA-2"/>
    <property type="match status" value="1"/>
</dbReference>
<dbReference type="InterPro" id="IPR045864">
    <property type="entry name" value="aa-tRNA-synth_II/BPL/LPL"/>
</dbReference>
<evidence type="ECO:0000313" key="10">
    <source>
        <dbReference type="EMBL" id="NMM64492.1"/>
    </source>
</evidence>
<dbReference type="InterPro" id="IPR006195">
    <property type="entry name" value="aa-tRNA-synth_II"/>
</dbReference>
<comment type="function">
    <text evidence="8">Catalyzes the attachment of glycine to tRNA(Gly).</text>
</comment>
<dbReference type="InterPro" id="IPR002314">
    <property type="entry name" value="aa-tRNA-synt_IIb"/>
</dbReference>
<keyword evidence="5 8" id="KW-0067">ATP-binding</keyword>
<dbReference type="GO" id="GO:0004081">
    <property type="term" value="F:bis(5'-nucleosyl)-tetraphosphatase (asymmetrical) activity"/>
    <property type="evidence" value="ECO:0007669"/>
    <property type="project" value="UniProtKB-ARBA"/>
</dbReference>
<dbReference type="HAMAP" id="MF_00253_B">
    <property type="entry name" value="Gly_tRNA_synth_B"/>
    <property type="match status" value="1"/>
</dbReference>
<dbReference type="NCBIfam" id="NF003211">
    <property type="entry name" value="PRK04173.1"/>
    <property type="match status" value="1"/>
</dbReference>
<evidence type="ECO:0000256" key="5">
    <source>
        <dbReference type="ARBA" id="ARBA00022840"/>
    </source>
</evidence>
<comment type="similarity">
    <text evidence="1 8">Belongs to the class-II aminoacyl-tRNA synthetase family.</text>
</comment>
<keyword evidence="7 8" id="KW-0030">Aminoacyl-tRNA synthetase</keyword>
<keyword evidence="2 8" id="KW-0963">Cytoplasm</keyword>
<reference evidence="10 11" key="2">
    <citation type="submission" date="2020-06" db="EMBL/GenBank/DDBJ databases">
        <title>Complete Genome Sequence of Clostridium muelleri sp. nov. P21T, an Acid-Alcohol Producing Acetogen Isolated from Old Hay.</title>
        <authorList>
            <person name="Duncan K.E."/>
            <person name="Tanner R.S."/>
        </authorList>
    </citation>
    <scope>NUCLEOTIDE SEQUENCE [LARGE SCALE GENOMIC DNA]</scope>
    <source>
        <strain evidence="10 11">P21</strain>
    </source>
</reference>
<dbReference type="GO" id="GO:0006426">
    <property type="term" value="P:glycyl-tRNA aminoacylation"/>
    <property type="evidence" value="ECO:0007669"/>
    <property type="project" value="UniProtKB-UniRule"/>
</dbReference>
<dbReference type="PRINTS" id="PR01043">
    <property type="entry name" value="TRNASYNTHGLY"/>
</dbReference>
<feature type="binding site" evidence="8">
    <location>
        <begin position="217"/>
        <end position="222"/>
    </location>
    <ligand>
        <name>ATP</name>
        <dbReference type="ChEBI" id="CHEBI:30616"/>
    </ligand>
</feature>
<dbReference type="Proteomes" id="UP000537131">
    <property type="component" value="Unassembled WGS sequence"/>
</dbReference>
<dbReference type="GO" id="GO:0140096">
    <property type="term" value="F:catalytic activity, acting on a protein"/>
    <property type="evidence" value="ECO:0007669"/>
    <property type="project" value="UniProtKB-ARBA"/>
</dbReference>
<comment type="subcellular location">
    <subcellularLocation>
        <location evidence="8">Cytoplasm</location>
    </subcellularLocation>
</comment>
<evidence type="ECO:0000256" key="6">
    <source>
        <dbReference type="ARBA" id="ARBA00022917"/>
    </source>
</evidence>
<feature type="binding site" evidence="8">
    <location>
        <begin position="207"/>
        <end position="209"/>
    </location>
    <ligand>
        <name>ATP</name>
        <dbReference type="ChEBI" id="CHEBI:30616"/>
    </ligand>
</feature>
<dbReference type="InterPro" id="IPR004154">
    <property type="entry name" value="Anticodon-bd"/>
</dbReference>
<keyword evidence="4 8" id="KW-0547">Nucleotide-binding</keyword>
<dbReference type="GO" id="GO:0070062">
    <property type="term" value="C:extracellular exosome"/>
    <property type="evidence" value="ECO:0007669"/>
    <property type="project" value="UniProtKB-ARBA"/>
</dbReference>
<reference evidence="10 11" key="1">
    <citation type="submission" date="2020-04" db="EMBL/GenBank/DDBJ databases">
        <authorList>
            <person name="Doyle D.A."/>
        </authorList>
    </citation>
    <scope>NUCLEOTIDE SEQUENCE [LARGE SCALE GENOMIC DNA]</scope>
    <source>
        <strain evidence="10 11">P21</strain>
    </source>
</reference>
<feature type="binding site" evidence="8">
    <location>
        <begin position="291"/>
        <end position="292"/>
    </location>
    <ligand>
        <name>ATP</name>
        <dbReference type="ChEBI" id="CHEBI:30616"/>
    </ligand>
</feature>
<evidence type="ECO:0000256" key="1">
    <source>
        <dbReference type="ARBA" id="ARBA00008226"/>
    </source>
</evidence>
<dbReference type="CDD" id="cd00858">
    <property type="entry name" value="GlyRS_anticodon"/>
    <property type="match status" value="1"/>
</dbReference>
<feature type="binding site" evidence="8">
    <location>
        <position position="100"/>
    </location>
    <ligand>
        <name>substrate</name>
    </ligand>
</feature>
<comment type="catalytic activity">
    <reaction evidence="8">
        <text>tRNA(Gly) + glycine + ATP = glycyl-tRNA(Gly) + AMP + diphosphate</text>
        <dbReference type="Rhea" id="RHEA:16013"/>
        <dbReference type="Rhea" id="RHEA-COMP:9664"/>
        <dbReference type="Rhea" id="RHEA-COMP:9683"/>
        <dbReference type="ChEBI" id="CHEBI:30616"/>
        <dbReference type="ChEBI" id="CHEBI:33019"/>
        <dbReference type="ChEBI" id="CHEBI:57305"/>
        <dbReference type="ChEBI" id="CHEBI:78442"/>
        <dbReference type="ChEBI" id="CHEBI:78522"/>
        <dbReference type="ChEBI" id="CHEBI:456215"/>
        <dbReference type="EC" id="6.1.1.14"/>
    </reaction>
</comment>
<evidence type="ECO:0000313" key="11">
    <source>
        <dbReference type="Proteomes" id="UP000537131"/>
    </source>
</evidence>
<accession>A0A7Y0EJF4</accession>
<dbReference type="InterPro" id="IPR002315">
    <property type="entry name" value="tRNA-synt_gly"/>
</dbReference>
<dbReference type="GO" id="GO:1990742">
    <property type="term" value="C:microvesicle"/>
    <property type="evidence" value="ECO:0007669"/>
    <property type="project" value="UniProtKB-ARBA"/>
</dbReference>
<dbReference type="PANTHER" id="PTHR10745:SF8">
    <property type="entry name" value="DNA POLYMERASE SUBUNIT GAMMA-2, MITOCHONDRIAL"/>
    <property type="match status" value="1"/>
</dbReference>
<dbReference type="FunFam" id="3.40.50.800:FF:000002">
    <property type="entry name" value="Glycine--tRNA ligase"/>
    <property type="match status" value="1"/>
</dbReference>
<dbReference type="Pfam" id="PF00587">
    <property type="entry name" value="tRNA-synt_2b"/>
    <property type="match status" value="1"/>
</dbReference>